<name>A0ABW7F6M1_9BURK</name>
<gene>
    <name evidence="1" type="ORF">ACG00Y_13750</name>
</gene>
<evidence type="ECO:0000313" key="2">
    <source>
        <dbReference type="Proteomes" id="UP001606210"/>
    </source>
</evidence>
<reference evidence="1 2" key="1">
    <citation type="submission" date="2024-08" db="EMBL/GenBank/DDBJ databases">
        <authorList>
            <person name="Lu H."/>
        </authorList>
    </citation>
    <scope>NUCLEOTIDE SEQUENCE [LARGE SCALE GENOMIC DNA]</scope>
    <source>
        <strain evidence="1 2">LYH14W</strain>
    </source>
</reference>
<sequence>MRKAYSFVARGACHETGYDVDALCVFFDTKRPVSALQFFDELTTSLQEVQALPDCVVVVAEASALKPMRGYWTESSGQLQTLLQRGAKKRVQFVKQYYFVAWSAQDGLTVDGTLPSEKPPLFKLPLQQFLQQGLNSLVLKNPVVQIAPAGHVFKHPSSTINKLFIQARELATSEAELAFVGRCLCSQLPALQSPDLAHVYIDTMGVYSFVREALTFSGSSASIHSFHSYTEISELAPPTEPYAVVISASTSGGMARRLHQEQDFEADRLMTLIDVTQTKRTGGVLVRLDDVDASYKKQLADGTEAQIELFGEHFSSKAKPPRAVTLGLPHSPRRLTEFLKQLGIGGVLPLNARSRGSSTRLVCVDEAFVGKDKALDSWLHAEISWRVPVAIDHLICAEDPGSQALAELAANKLQTLKGSAERPTVTAYGAVDAGTLSKASGVLVVQAVAGDGGLLREISRDLREFIKSDVPRHFLVGLGLPQSEETWIRLQQFLVRNASPREYGFSAWLVLPIGSDGAKTAWKAYSDLAAAAQIGDVAAAAVDKDLLERSLEQAVAAINSSFKGFFPNSQGTALGLSEGFVFFGSVFDGRIGDVTPSTAYATVAAVLQTARELANPANQLKPSGYESVVLSPENFLRFNDELLQACILRAAHPSELDYSSSPEMSRLMKEFLFKVFSRHDHGYGSAALEFGAALASGRLRLTAEDRKEVRDKAIASLAGTEGALLGLVCLIA</sequence>
<protein>
    <submittedName>
        <fullName evidence="1">Uncharacterized protein</fullName>
    </submittedName>
</protein>
<dbReference type="RefSeq" id="WP_394479670.1">
    <property type="nucleotide sequence ID" value="NZ_JBIGHV010000004.1"/>
</dbReference>
<dbReference type="EMBL" id="JBIGHV010000004">
    <property type="protein sequence ID" value="MFG6430988.1"/>
    <property type="molecule type" value="Genomic_DNA"/>
</dbReference>
<keyword evidence="2" id="KW-1185">Reference proteome</keyword>
<dbReference type="Proteomes" id="UP001606210">
    <property type="component" value="Unassembled WGS sequence"/>
</dbReference>
<accession>A0ABW7F6M1</accession>
<proteinExistence type="predicted"/>
<evidence type="ECO:0000313" key="1">
    <source>
        <dbReference type="EMBL" id="MFG6430988.1"/>
    </source>
</evidence>
<comment type="caution">
    <text evidence="1">The sequence shown here is derived from an EMBL/GenBank/DDBJ whole genome shotgun (WGS) entry which is preliminary data.</text>
</comment>
<organism evidence="1 2">
    <name type="scientific">Pelomonas parva</name>
    <dbReference type="NCBI Taxonomy" id="3299032"/>
    <lineage>
        <taxon>Bacteria</taxon>
        <taxon>Pseudomonadati</taxon>
        <taxon>Pseudomonadota</taxon>
        <taxon>Betaproteobacteria</taxon>
        <taxon>Burkholderiales</taxon>
        <taxon>Sphaerotilaceae</taxon>
        <taxon>Roseateles</taxon>
    </lineage>
</organism>